<feature type="transmembrane region" description="Helical" evidence="1">
    <location>
        <begin position="12"/>
        <end position="34"/>
    </location>
</feature>
<dbReference type="KEGG" id="haei:MUN82_01970"/>
<protein>
    <submittedName>
        <fullName evidence="2">Uncharacterized protein</fullName>
    </submittedName>
</protein>
<name>A0A8T9SUV8_9BACT</name>
<gene>
    <name evidence="2" type="ORF">MUN82_01970</name>
</gene>
<dbReference type="RefSeq" id="WP_245094489.1">
    <property type="nucleotide sequence ID" value="NZ_CP095053.1"/>
</dbReference>
<sequence length="70" mass="7641">MKLIKQLFPNHDTPTALAIITLFLFAVIVAIYTVSDTIKHGYVEDGNVYCGLFFGLLSAAIYVFGKAKSA</sequence>
<evidence type="ECO:0000313" key="2">
    <source>
        <dbReference type="EMBL" id="UOR05878.1"/>
    </source>
</evidence>
<keyword evidence="1" id="KW-0812">Transmembrane</keyword>
<evidence type="ECO:0000313" key="3">
    <source>
        <dbReference type="Proteomes" id="UP000829925"/>
    </source>
</evidence>
<dbReference type="AlphaFoldDB" id="A0A8T9SUV8"/>
<dbReference type="Proteomes" id="UP000829925">
    <property type="component" value="Chromosome"/>
</dbReference>
<dbReference type="EMBL" id="CP095053">
    <property type="protein sequence ID" value="UOR05878.1"/>
    <property type="molecule type" value="Genomic_DNA"/>
</dbReference>
<keyword evidence="1" id="KW-1133">Transmembrane helix</keyword>
<feature type="transmembrane region" description="Helical" evidence="1">
    <location>
        <begin position="46"/>
        <end position="65"/>
    </location>
</feature>
<evidence type="ECO:0000256" key="1">
    <source>
        <dbReference type="SAM" id="Phobius"/>
    </source>
</evidence>
<keyword evidence="1" id="KW-0472">Membrane</keyword>
<reference evidence="2 3" key="1">
    <citation type="submission" date="2022-04" db="EMBL/GenBank/DDBJ databases">
        <title>Hymenobacter sp. isolated from the air.</title>
        <authorList>
            <person name="Won M."/>
            <person name="Lee C.-M."/>
            <person name="Woen H.-Y."/>
            <person name="Kwon S.-W."/>
        </authorList>
    </citation>
    <scope>NUCLEOTIDE SEQUENCE [LARGE SCALE GENOMIC DNA]</scope>
    <source>
        <strain evidence="3">5413 J-13</strain>
    </source>
</reference>
<keyword evidence="3" id="KW-1185">Reference proteome</keyword>
<proteinExistence type="predicted"/>
<accession>A0A8T9SUV8</accession>
<organism evidence="2 3">
    <name type="scientific">Hymenobacter aerilatus</name>
    <dbReference type="NCBI Taxonomy" id="2932251"/>
    <lineage>
        <taxon>Bacteria</taxon>
        <taxon>Pseudomonadati</taxon>
        <taxon>Bacteroidota</taxon>
        <taxon>Cytophagia</taxon>
        <taxon>Cytophagales</taxon>
        <taxon>Hymenobacteraceae</taxon>
        <taxon>Hymenobacter</taxon>
    </lineage>
</organism>